<organism evidence="1 2">
    <name type="scientific">Novipirellula artificiosorum</name>
    <dbReference type="NCBI Taxonomy" id="2528016"/>
    <lineage>
        <taxon>Bacteria</taxon>
        <taxon>Pseudomonadati</taxon>
        <taxon>Planctomycetota</taxon>
        <taxon>Planctomycetia</taxon>
        <taxon>Pirellulales</taxon>
        <taxon>Pirellulaceae</taxon>
        <taxon>Novipirellula</taxon>
    </lineage>
</organism>
<dbReference type="EMBL" id="SJPV01000006">
    <property type="protein sequence ID" value="TWU36056.1"/>
    <property type="molecule type" value="Genomic_DNA"/>
</dbReference>
<evidence type="ECO:0000313" key="1">
    <source>
        <dbReference type="EMBL" id="TWU36056.1"/>
    </source>
</evidence>
<sequence>MLCPIKLLYFFLLAPKNLANQSLRLKELVTQSRSIQFPQGLLEEIDASVSVIAMEATHNE</sequence>
<reference evidence="1 2" key="1">
    <citation type="submission" date="2019-02" db="EMBL/GenBank/DDBJ databases">
        <title>Deep-cultivation of Planctomycetes and their phenomic and genomic characterization uncovers novel biology.</title>
        <authorList>
            <person name="Wiegand S."/>
            <person name="Jogler M."/>
            <person name="Boedeker C."/>
            <person name="Pinto D."/>
            <person name="Vollmers J."/>
            <person name="Rivas-Marin E."/>
            <person name="Kohn T."/>
            <person name="Peeters S.H."/>
            <person name="Heuer A."/>
            <person name="Rast P."/>
            <person name="Oberbeckmann S."/>
            <person name="Bunk B."/>
            <person name="Jeske O."/>
            <person name="Meyerdierks A."/>
            <person name="Storesund J.E."/>
            <person name="Kallscheuer N."/>
            <person name="Luecker S."/>
            <person name="Lage O.M."/>
            <person name="Pohl T."/>
            <person name="Merkel B.J."/>
            <person name="Hornburger P."/>
            <person name="Mueller R.-W."/>
            <person name="Bruemmer F."/>
            <person name="Labrenz M."/>
            <person name="Spormann A.M."/>
            <person name="Op Den Camp H."/>
            <person name="Overmann J."/>
            <person name="Amann R."/>
            <person name="Jetten M.S.M."/>
            <person name="Mascher T."/>
            <person name="Medema M.H."/>
            <person name="Devos D.P."/>
            <person name="Kaster A.-K."/>
            <person name="Ovreas L."/>
            <person name="Rohde M."/>
            <person name="Galperin M.Y."/>
            <person name="Jogler C."/>
        </authorList>
    </citation>
    <scope>NUCLEOTIDE SEQUENCE [LARGE SCALE GENOMIC DNA]</scope>
    <source>
        <strain evidence="1 2">Poly41</strain>
    </source>
</reference>
<keyword evidence="2" id="KW-1185">Reference proteome</keyword>
<gene>
    <name evidence="1" type="ORF">Poly41_38090</name>
</gene>
<proteinExistence type="predicted"/>
<name>A0A5C6DMB2_9BACT</name>
<protein>
    <submittedName>
        <fullName evidence="1">Uncharacterized protein</fullName>
    </submittedName>
</protein>
<dbReference type="AlphaFoldDB" id="A0A5C6DMB2"/>
<dbReference type="Proteomes" id="UP000319143">
    <property type="component" value="Unassembled WGS sequence"/>
</dbReference>
<accession>A0A5C6DMB2</accession>
<comment type="caution">
    <text evidence="1">The sequence shown here is derived from an EMBL/GenBank/DDBJ whole genome shotgun (WGS) entry which is preliminary data.</text>
</comment>
<evidence type="ECO:0000313" key="2">
    <source>
        <dbReference type="Proteomes" id="UP000319143"/>
    </source>
</evidence>